<dbReference type="HOGENOM" id="CLU_1695595_0_0_1"/>
<dbReference type="EMBL" id="KL142395">
    <property type="protein sequence ID" value="KDR70921.1"/>
    <property type="molecule type" value="Genomic_DNA"/>
</dbReference>
<sequence length="155" mass="17780">MKTRSTTEAVVMLNLLLFALIGIYCQNDSMGIEERDEFKTDYHRLVEPLVAGLVGASREVMVVGPECVYGGGPPLLVEWKRRMLWPERKGMHTCWNTEIPTHETNYDTRIDFNLLRISRRSLLGQRRCLGTRKCRSYSLEPSATIGPAIKLNFYL</sequence>
<accession>A0A067SJ47</accession>
<dbReference type="AlphaFoldDB" id="A0A067SJ47"/>
<evidence type="ECO:0000313" key="3">
    <source>
        <dbReference type="Proteomes" id="UP000027222"/>
    </source>
</evidence>
<proteinExistence type="predicted"/>
<dbReference type="STRING" id="685588.A0A067SJ47"/>
<evidence type="ECO:0000313" key="2">
    <source>
        <dbReference type="EMBL" id="KDR70921.1"/>
    </source>
</evidence>
<protein>
    <submittedName>
        <fullName evidence="2">Uncharacterized protein</fullName>
    </submittedName>
</protein>
<gene>
    <name evidence="2" type="ORF">GALMADRAFT_214272</name>
</gene>
<dbReference type="Proteomes" id="UP000027222">
    <property type="component" value="Unassembled WGS sequence"/>
</dbReference>
<evidence type="ECO:0000256" key="1">
    <source>
        <dbReference type="SAM" id="SignalP"/>
    </source>
</evidence>
<feature type="signal peptide" evidence="1">
    <location>
        <begin position="1"/>
        <end position="25"/>
    </location>
</feature>
<name>A0A067SJ47_GALM3</name>
<reference evidence="3" key="1">
    <citation type="journal article" date="2014" name="Proc. Natl. Acad. Sci. U.S.A.">
        <title>Extensive sampling of basidiomycete genomes demonstrates inadequacy of the white-rot/brown-rot paradigm for wood decay fungi.</title>
        <authorList>
            <person name="Riley R."/>
            <person name="Salamov A.A."/>
            <person name="Brown D.W."/>
            <person name="Nagy L.G."/>
            <person name="Floudas D."/>
            <person name="Held B.W."/>
            <person name="Levasseur A."/>
            <person name="Lombard V."/>
            <person name="Morin E."/>
            <person name="Otillar R."/>
            <person name="Lindquist E.A."/>
            <person name="Sun H."/>
            <person name="LaButti K.M."/>
            <person name="Schmutz J."/>
            <person name="Jabbour D."/>
            <person name="Luo H."/>
            <person name="Baker S.E."/>
            <person name="Pisabarro A.G."/>
            <person name="Walton J.D."/>
            <person name="Blanchette R.A."/>
            <person name="Henrissat B."/>
            <person name="Martin F."/>
            <person name="Cullen D."/>
            <person name="Hibbett D.S."/>
            <person name="Grigoriev I.V."/>
        </authorList>
    </citation>
    <scope>NUCLEOTIDE SEQUENCE [LARGE SCALE GENOMIC DNA]</scope>
    <source>
        <strain evidence="3">CBS 339.88</strain>
    </source>
</reference>
<feature type="chain" id="PRO_5001645811" evidence="1">
    <location>
        <begin position="26"/>
        <end position="155"/>
    </location>
</feature>
<keyword evidence="3" id="KW-1185">Reference proteome</keyword>
<organism evidence="2 3">
    <name type="scientific">Galerina marginata (strain CBS 339.88)</name>
    <dbReference type="NCBI Taxonomy" id="685588"/>
    <lineage>
        <taxon>Eukaryota</taxon>
        <taxon>Fungi</taxon>
        <taxon>Dikarya</taxon>
        <taxon>Basidiomycota</taxon>
        <taxon>Agaricomycotina</taxon>
        <taxon>Agaricomycetes</taxon>
        <taxon>Agaricomycetidae</taxon>
        <taxon>Agaricales</taxon>
        <taxon>Agaricineae</taxon>
        <taxon>Strophariaceae</taxon>
        <taxon>Galerina</taxon>
    </lineage>
</organism>
<keyword evidence="1" id="KW-0732">Signal</keyword>